<dbReference type="AlphaFoldDB" id="A0A0A8XXP5"/>
<reference evidence="1" key="1">
    <citation type="submission" date="2014-09" db="EMBL/GenBank/DDBJ databases">
        <authorList>
            <person name="Magalhaes I.L.F."/>
            <person name="Oliveira U."/>
            <person name="Santos F.R."/>
            <person name="Vidigal T.H.D.A."/>
            <person name="Brescovit A.D."/>
            <person name="Santos A.J."/>
        </authorList>
    </citation>
    <scope>NUCLEOTIDE SEQUENCE</scope>
    <source>
        <tissue evidence="1">Shoot tissue taken approximately 20 cm above the soil surface</tissue>
    </source>
</reference>
<evidence type="ECO:0000313" key="1">
    <source>
        <dbReference type="EMBL" id="JAD18774.1"/>
    </source>
</evidence>
<protein>
    <submittedName>
        <fullName evidence="1">Uncharacterized protein</fullName>
    </submittedName>
</protein>
<proteinExistence type="predicted"/>
<sequence length="45" mass="4961">MKGLLQASSQKTGNELQMYTQKISFKYASDLGNDGYSLTSKVKIS</sequence>
<name>A0A0A8XXP5_ARUDO</name>
<reference evidence="1" key="2">
    <citation type="journal article" date="2015" name="Data Brief">
        <title>Shoot transcriptome of the giant reed, Arundo donax.</title>
        <authorList>
            <person name="Barrero R.A."/>
            <person name="Guerrero F.D."/>
            <person name="Moolhuijzen P."/>
            <person name="Goolsby J.A."/>
            <person name="Tidwell J."/>
            <person name="Bellgard S.E."/>
            <person name="Bellgard M.I."/>
        </authorList>
    </citation>
    <scope>NUCLEOTIDE SEQUENCE</scope>
    <source>
        <tissue evidence="1">Shoot tissue taken approximately 20 cm above the soil surface</tissue>
    </source>
</reference>
<organism evidence="1">
    <name type="scientific">Arundo donax</name>
    <name type="common">Giant reed</name>
    <name type="synonym">Donax arundinaceus</name>
    <dbReference type="NCBI Taxonomy" id="35708"/>
    <lineage>
        <taxon>Eukaryota</taxon>
        <taxon>Viridiplantae</taxon>
        <taxon>Streptophyta</taxon>
        <taxon>Embryophyta</taxon>
        <taxon>Tracheophyta</taxon>
        <taxon>Spermatophyta</taxon>
        <taxon>Magnoliopsida</taxon>
        <taxon>Liliopsida</taxon>
        <taxon>Poales</taxon>
        <taxon>Poaceae</taxon>
        <taxon>PACMAD clade</taxon>
        <taxon>Arundinoideae</taxon>
        <taxon>Arundineae</taxon>
        <taxon>Arundo</taxon>
    </lineage>
</organism>
<accession>A0A0A8XXP5</accession>
<dbReference type="EMBL" id="GBRH01279121">
    <property type="protein sequence ID" value="JAD18774.1"/>
    <property type="molecule type" value="Transcribed_RNA"/>
</dbReference>